<dbReference type="OrthoDB" id="4155914at2759"/>
<keyword evidence="2" id="KW-0648">Protein biosynthesis</keyword>
<dbReference type="GO" id="GO:0042256">
    <property type="term" value="P:cytosolic ribosome assembly"/>
    <property type="evidence" value="ECO:0007669"/>
    <property type="project" value="InterPro"/>
</dbReference>
<dbReference type="AlphaFoldDB" id="A0A482W378"/>
<accession>A0A482W378</accession>
<evidence type="ECO:0000256" key="2">
    <source>
        <dbReference type="ARBA" id="ARBA00022917"/>
    </source>
</evidence>
<organism evidence="4 5">
    <name type="scientific">Asbolus verrucosus</name>
    <name type="common">Desert ironclad beetle</name>
    <dbReference type="NCBI Taxonomy" id="1661398"/>
    <lineage>
        <taxon>Eukaryota</taxon>
        <taxon>Metazoa</taxon>
        <taxon>Ecdysozoa</taxon>
        <taxon>Arthropoda</taxon>
        <taxon>Hexapoda</taxon>
        <taxon>Insecta</taxon>
        <taxon>Pterygota</taxon>
        <taxon>Neoptera</taxon>
        <taxon>Endopterygota</taxon>
        <taxon>Coleoptera</taxon>
        <taxon>Polyphaga</taxon>
        <taxon>Cucujiformia</taxon>
        <taxon>Tenebrionidae</taxon>
        <taxon>Pimeliinae</taxon>
        <taxon>Asbolus</taxon>
    </lineage>
</organism>
<name>A0A482W378_ASBVE</name>
<dbReference type="EMBL" id="QDEB01038114">
    <property type="protein sequence ID" value="RZC39008.1"/>
    <property type="molecule type" value="Genomic_DNA"/>
</dbReference>
<feature type="non-terminal residue" evidence="4">
    <location>
        <position position="230"/>
    </location>
</feature>
<evidence type="ECO:0000313" key="5">
    <source>
        <dbReference type="Proteomes" id="UP000292052"/>
    </source>
</evidence>
<gene>
    <name evidence="4" type="ORF">BDFB_007795</name>
</gene>
<feature type="region of interest" description="Disordered" evidence="3">
    <location>
        <begin position="133"/>
        <end position="155"/>
    </location>
</feature>
<dbReference type="Gene3D" id="3.75.10.10">
    <property type="entry name" value="L-arginine/glycine Amidinotransferase, Chain A"/>
    <property type="match status" value="2"/>
</dbReference>
<dbReference type="InterPro" id="IPR002769">
    <property type="entry name" value="eIF6"/>
</dbReference>
<keyword evidence="5" id="KW-1185">Reference proteome</keyword>
<evidence type="ECO:0000313" key="4">
    <source>
        <dbReference type="EMBL" id="RZC39008.1"/>
    </source>
</evidence>
<keyword evidence="1" id="KW-0396">Initiation factor</keyword>
<feature type="non-terminal residue" evidence="4">
    <location>
        <position position="1"/>
    </location>
</feature>
<dbReference type="GO" id="GO:0003743">
    <property type="term" value="F:translation initiation factor activity"/>
    <property type="evidence" value="ECO:0007669"/>
    <property type="project" value="UniProtKB-KW"/>
</dbReference>
<evidence type="ECO:0000256" key="3">
    <source>
        <dbReference type="SAM" id="MobiDB-lite"/>
    </source>
</evidence>
<dbReference type="STRING" id="1661398.A0A482W378"/>
<dbReference type="Pfam" id="PF01912">
    <property type="entry name" value="eIF-6"/>
    <property type="match status" value="1"/>
</dbReference>
<dbReference type="GO" id="GO:0043022">
    <property type="term" value="F:ribosome binding"/>
    <property type="evidence" value="ECO:0007669"/>
    <property type="project" value="InterPro"/>
</dbReference>
<protein>
    <submittedName>
        <fullName evidence="4">eIF-6 domain containing protein</fullName>
    </submittedName>
</protein>
<evidence type="ECO:0000256" key="1">
    <source>
        <dbReference type="ARBA" id="ARBA00022540"/>
    </source>
</evidence>
<sequence length="230" mass="26044">GSRFCLFNTSSSRFSRLCVRNKNGLLVPSTTFDTELQHIRNALPDSVKETEEIITFTLKVEVFQQMIASNVLAGTLNRGSEVVGAGLVVNDWAVFAGMDTTSTELPVVESVFKLSGAGPSSITSKMRASITERYRETQRYTRRPGSDRQRSTSARSDRFLTLQCLRDRHQTVVELAQRLRAERSLKTNNYIRDILADYVVPFAPFIGSEFLFMQDNGRFHTDKCVIRYPQ</sequence>
<comment type="caution">
    <text evidence="4">The sequence shown here is derived from an EMBL/GenBank/DDBJ whole genome shotgun (WGS) entry which is preliminary data.</text>
</comment>
<dbReference type="SMART" id="SM00654">
    <property type="entry name" value="eIF6"/>
    <property type="match status" value="1"/>
</dbReference>
<dbReference type="PANTHER" id="PTHR10784">
    <property type="entry name" value="TRANSLATION INITIATION FACTOR 6"/>
    <property type="match status" value="1"/>
</dbReference>
<dbReference type="Proteomes" id="UP000292052">
    <property type="component" value="Unassembled WGS sequence"/>
</dbReference>
<dbReference type="SUPFAM" id="SSF55909">
    <property type="entry name" value="Pentein"/>
    <property type="match status" value="1"/>
</dbReference>
<reference evidence="4 5" key="1">
    <citation type="submission" date="2017-03" db="EMBL/GenBank/DDBJ databases">
        <title>Genome of the blue death feigning beetle - Asbolus verrucosus.</title>
        <authorList>
            <person name="Rider S.D."/>
        </authorList>
    </citation>
    <scope>NUCLEOTIDE SEQUENCE [LARGE SCALE GENOMIC DNA]</scope>
    <source>
        <strain evidence="4">Butters</strain>
        <tissue evidence="4">Head and leg muscle</tissue>
    </source>
</reference>
<proteinExistence type="predicted"/>